<keyword evidence="4" id="KW-1185">Reference proteome</keyword>
<evidence type="ECO:0000256" key="1">
    <source>
        <dbReference type="SAM" id="Coils"/>
    </source>
</evidence>
<dbReference type="Proteomes" id="UP001220324">
    <property type="component" value="Unassembled WGS sequence"/>
</dbReference>
<dbReference type="AlphaFoldDB" id="A0AAD6GER2"/>
<feature type="region of interest" description="Disordered" evidence="2">
    <location>
        <begin position="25"/>
        <end position="47"/>
    </location>
</feature>
<organism evidence="3 4">
    <name type="scientific">Penicillium frequentans</name>
    <dbReference type="NCBI Taxonomy" id="3151616"/>
    <lineage>
        <taxon>Eukaryota</taxon>
        <taxon>Fungi</taxon>
        <taxon>Dikarya</taxon>
        <taxon>Ascomycota</taxon>
        <taxon>Pezizomycotina</taxon>
        <taxon>Eurotiomycetes</taxon>
        <taxon>Eurotiomycetidae</taxon>
        <taxon>Eurotiales</taxon>
        <taxon>Aspergillaceae</taxon>
        <taxon>Penicillium</taxon>
    </lineage>
</organism>
<reference evidence="3 4" key="1">
    <citation type="journal article" date="2023" name="IMA Fungus">
        <title>Comparative genomic study of the Penicillium genus elucidates a diverse pangenome and 15 lateral gene transfer events.</title>
        <authorList>
            <person name="Petersen C."/>
            <person name="Sorensen T."/>
            <person name="Nielsen M.R."/>
            <person name="Sondergaard T.E."/>
            <person name="Sorensen J.L."/>
            <person name="Fitzpatrick D.A."/>
            <person name="Frisvad J.C."/>
            <person name="Nielsen K.L."/>
        </authorList>
    </citation>
    <scope>NUCLEOTIDE SEQUENCE [LARGE SCALE GENOMIC DNA]</scope>
    <source>
        <strain evidence="3 4">IBT 35679</strain>
    </source>
</reference>
<comment type="caution">
    <text evidence="3">The sequence shown here is derived from an EMBL/GenBank/DDBJ whole genome shotgun (WGS) entry which is preliminary data.</text>
</comment>
<protein>
    <submittedName>
        <fullName evidence="3">Uncharacterized protein</fullName>
    </submittedName>
</protein>
<dbReference type="EMBL" id="JAQIZZ010000006">
    <property type="protein sequence ID" value="KAJ5538002.1"/>
    <property type="molecule type" value="Genomic_DNA"/>
</dbReference>
<name>A0AAD6GER2_9EURO</name>
<evidence type="ECO:0000313" key="4">
    <source>
        <dbReference type="Proteomes" id="UP001220324"/>
    </source>
</evidence>
<proteinExistence type="predicted"/>
<accession>A0AAD6GER2</accession>
<gene>
    <name evidence="3" type="ORF">N7494_007481</name>
</gene>
<keyword evidence="1" id="KW-0175">Coiled coil</keyword>
<evidence type="ECO:0000256" key="2">
    <source>
        <dbReference type="SAM" id="MobiDB-lite"/>
    </source>
</evidence>
<sequence>MIAESVAQLEGRVATNTAELEQMRSSYDDEDDFAPASLSQPGVPDVTDEDIEQELAEIRDLERRKRALEERVTGMERDLGGLMG</sequence>
<evidence type="ECO:0000313" key="3">
    <source>
        <dbReference type="EMBL" id="KAJ5538002.1"/>
    </source>
</evidence>
<feature type="coiled-coil region" evidence="1">
    <location>
        <begin position="51"/>
        <end position="78"/>
    </location>
</feature>